<reference evidence="6 7" key="1">
    <citation type="journal article" date="2019" name="Int. J. Syst. Evol. Microbiol.">
        <title>The Global Catalogue of Microorganisms (GCM) 10K type strain sequencing project: providing services to taxonomists for standard genome sequencing and annotation.</title>
        <authorList>
            <consortium name="The Broad Institute Genomics Platform"/>
            <consortium name="The Broad Institute Genome Sequencing Center for Infectious Disease"/>
            <person name="Wu L."/>
            <person name="Ma J."/>
        </authorList>
    </citation>
    <scope>NUCLEOTIDE SEQUENCE [LARGE SCALE GENOMIC DNA]</scope>
    <source>
        <strain evidence="6 7">DSM 29988</strain>
    </source>
</reference>
<evidence type="ECO:0000256" key="4">
    <source>
        <dbReference type="ARBA" id="ARBA00023239"/>
    </source>
</evidence>
<dbReference type="PANTHER" id="PTHR30246:SF1">
    <property type="entry name" value="2-DEHYDRO-3-DEOXY-6-PHOSPHOGALACTONATE ALDOLASE-RELATED"/>
    <property type="match status" value="1"/>
</dbReference>
<evidence type="ECO:0000256" key="5">
    <source>
        <dbReference type="ARBA" id="ARBA00023277"/>
    </source>
</evidence>
<keyword evidence="7" id="KW-1185">Reference proteome</keyword>
<dbReference type="InterPro" id="IPR013785">
    <property type="entry name" value="Aldolase_TIM"/>
</dbReference>
<dbReference type="AlphaFoldDB" id="A0ABD5ZJV5"/>
<evidence type="ECO:0000256" key="2">
    <source>
        <dbReference type="ARBA" id="ARBA00006906"/>
    </source>
</evidence>
<sequence length="215" mass="22325">MSTDVLKRITETGVVAIIRGTNPDSVIETIDALKRGGVSVVEVTANTDGVLRMLRDVRSSFTSNEVVVGAGTVLDSETARTTMLAGAEFLVTPSFDEGTIRAANRYGVPSIVGISTATEAVDAYETGADMVKVFPASTLGPQFVSALQGPLGFIPMVPTGGMTLDDVNAFVDAGATAIGVGSSIIDTKAVETTDYEILTSNARQFIQAVDAARDS</sequence>
<comment type="caution">
    <text evidence="6">The sequence shown here is derived from an EMBL/GenBank/DDBJ whole genome shotgun (WGS) entry which is preliminary data.</text>
</comment>
<accession>A0ABD5ZJV5</accession>
<evidence type="ECO:0000313" key="7">
    <source>
        <dbReference type="Proteomes" id="UP001596481"/>
    </source>
</evidence>
<gene>
    <name evidence="6" type="ORF">ACFQJC_17470</name>
</gene>
<name>A0ABD5ZJV5_9EURY</name>
<evidence type="ECO:0000313" key="6">
    <source>
        <dbReference type="EMBL" id="MFC7205302.1"/>
    </source>
</evidence>
<evidence type="ECO:0000256" key="3">
    <source>
        <dbReference type="ARBA" id="ARBA00011233"/>
    </source>
</evidence>
<protein>
    <submittedName>
        <fullName evidence="6">Bifunctional 4-hydroxy-2-oxoglutarate aldolase/2-dehydro-3-deoxy-phosphogluconate aldolase</fullName>
    </submittedName>
</protein>
<dbReference type="EMBL" id="JBHTAA010000014">
    <property type="protein sequence ID" value="MFC7205302.1"/>
    <property type="molecule type" value="Genomic_DNA"/>
</dbReference>
<dbReference type="NCBIfam" id="TIGR01182">
    <property type="entry name" value="eda"/>
    <property type="match status" value="1"/>
</dbReference>
<comment type="subunit">
    <text evidence="3">Homotrimer.</text>
</comment>
<keyword evidence="5" id="KW-0119">Carbohydrate metabolism</keyword>
<keyword evidence="4" id="KW-0456">Lyase</keyword>
<evidence type="ECO:0000256" key="1">
    <source>
        <dbReference type="ARBA" id="ARBA00004761"/>
    </source>
</evidence>
<dbReference type="SUPFAM" id="SSF51569">
    <property type="entry name" value="Aldolase"/>
    <property type="match status" value="1"/>
</dbReference>
<comment type="pathway">
    <text evidence="1">Carbohydrate acid metabolism.</text>
</comment>
<dbReference type="PANTHER" id="PTHR30246">
    <property type="entry name" value="2-KETO-3-DEOXY-6-PHOSPHOGLUCONATE ALDOLASE"/>
    <property type="match status" value="1"/>
</dbReference>
<comment type="similarity">
    <text evidence="2">Belongs to the KHG/KDPG aldolase family.</text>
</comment>
<dbReference type="CDD" id="cd00452">
    <property type="entry name" value="KDPG_aldolase"/>
    <property type="match status" value="1"/>
</dbReference>
<dbReference type="GO" id="GO:0016829">
    <property type="term" value="F:lyase activity"/>
    <property type="evidence" value="ECO:0007669"/>
    <property type="project" value="UniProtKB-KW"/>
</dbReference>
<dbReference type="InterPro" id="IPR000887">
    <property type="entry name" value="Aldlse_KDPG_KHG"/>
</dbReference>
<dbReference type="Pfam" id="PF01081">
    <property type="entry name" value="Aldolase"/>
    <property type="match status" value="1"/>
</dbReference>
<dbReference type="Proteomes" id="UP001596481">
    <property type="component" value="Unassembled WGS sequence"/>
</dbReference>
<proteinExistence type="inferred from homology"/>
<dbReference type="RefSeq" id="WP_390225867.1">
    <property type="nucleotide sequence ID" value="NZ_JBHTAA010000014.1"/>
</dbReference>
<organism evidence="6 7">
    <name type="scientific">Haloferax namakaokahaiae</name>
    <dbReference type="NCBI Taxonomy" id="1748331"/>
    <lineage>
        <taxon>Archaea</taxon>
        <taxon>Methanobacteriati</taxon>
        <taxon>Methanobacteriota</taxon>
        <taxon>Stenosarchaea group</taxon>
        <taxon>Halobacteria</taxon>
        <taxon>Halobacteriales</taxon>
        <taxon>Haloferacaceae</taxon>
        <taxon>Haloferax</taxon>
    </lineage>
</organism>
<dbReference type="Gene3D" id="3.20.20.70">
    <property type="entry name" value="Aldolase class I"/>
    <property type="match status" value="1"/>
</dbReference>